<evidence type="ECO:0000259" key="2">
    <source>
        <dbReference type="Pfam" id="PF07593"/>
    </source>
</evidence>
<dbReference type="PANTHER" id="PTHR16026">
    <property type="entry name" value="CARTILAGE ACIDIC PROTEIN 1"/>
    <property type="match status" value="1"/>
</dbReference>
<dbReference type="AlphaFoldDB" id="A0A918N140"/>
<name>A0A918N140_9ALTE</name>
<dbReference type="InterPro" id="IPR016024">
    <property type="entry name" value="ARM-type_fold"/>
</dbReference>
<evidence type="ECO:0000313" key="3">
    <source>
        <dbReference type="EMBL" id="GGW96853.1"/>
    </source>
</evidence>
<dbReference type="RefSeq" id="WP_189408400.1">
    <property type="nucleotide sequence ID" value="NZ_BMXP01000014.1"/>
</dbReference>
<dbReference type="SUPFAM" id="SSF69318">
    <property type="entry name" value="Integrin alpha N-terminal domain"/>
    <property type="match status" value="1"/>
</dbReference>
<dbReference type="Proteomes" id="UP000631300">
    <property type="component" value="Unassembled WGS sequence"/>
</dbReference>
<dbReference type="InterPro" id="IPR028994">
    <property type="entry name" value="Integrin_alpha_N"/>
</dbReference>
<keyword evidence="1" id="KW-0732">Signal</keyword>
<reference evidence="3" key="1">
    <citation type="journal article" date="2014" name="Int. J. Syst. Evol. Microbiol.">
        <title>Complete genome sequence of Corynebacterium casei LMG S-19264T (=DSM 44701T), isolated from a smear-ripened cheese.</title>
        <authorList>
            <consortium name="US DOE Joint Genome Institute (JGI-PGF)"/>
            <person name="Walter F."/>
            <person name="Albersmeier A."/>
            <person name="Kalinowski J."/>
            <person name="Ruckert C."/>
        </authorList>
    </citation>
    <scope>NUCLEOTIDE SEQUENCE</scope>
    <source>
        <strain evidence="3">KCTC 22164</strain>
    </source>
</reference>
<dbReference type="InterPro" id="IPR027039">
    <property type="entry name" value="Crtac1"/>
</dbReference>
<organism evidence="3 4">
    <name type="scientific">Alteromonas halophila</name>
    <dbReference type="NCBI Taxonomy" id="516698"/>
    <lineage>
        <taxon>Bacteria</taxon>
        <taxon>Pseudomonadati</taxon>
        <taxon>Pseudomonadota</taxon>
        <taxon>Gammaproteobacteria</taxon>
        <taxon>Alteromonadales</taxon>
        <taxon>Alteromonadaceae</taxon>
        <taxon>Alteromonas/Salinimonas group</taxon>
        <taxon>Alteromonas</taxon>
    </lineage>
</organism>
<proteinExistence type="predicted"/>
<comment type="caution">
    <text evidence="3">The sequence shown here is derived from an EMBL/GenBank/DDBJ whole genome shotgun (WGS) entry which is preliminary data.</text>
</comment>
<dbReference type="SUPFAM" id="SSF48371">
    <property type="entry name" value="ARM repeat"/>
    <property type="match status" value="1"/>
</dbReference>
<dbReference type="InterPro" id="IPR011519">
    <property type="entry name" value="UnbV_ASPIC"/>
</dbReference>
<evidence type="ECO:0000313" key="4">
    <source>
        <dbReference type="Proteomes" id="UP000631300"/>
    </source>
</evidence>
<sequence length="1062" mass="116990">MDIVILGGSGFTRDYGKKAWWHTVVGNHILQNNQGHYLMPEAGDSGIDQHFSATACAIADLDNDRDQDIVLTGPDGVQLYRNDGTGHFDQVALPSGLDLSAWTTHAAIADFNQDGLADIYLSRFIDYNKGARTFETLSGYKSVTDVDFQPAFYDAVPNLLLVNQGNLAFSAHPFSDDINDAAGRTLSSQWHDFNDDGWLDLLVLNGFGSPAQVYLNEQGRTFKVAEQALRKLHITDSRAVLIDHFSDAERPSYLFSRPRAQRSISLSYQHSQLRDTTYQDGFDKPNLHFDNWGMTTGDWDNDGDLDVYVSSGGAMPDADAPNISQAQSDLVFSNQHNTHFSAMQTVSMALPSHSGRTALRVDLDNDGQLEVLQGNNNDGFRLLKSVPQTAGNWLGLVPEKPLSWIDATITVELPDRVIYRRFSGQAGLFGTDDGRLHIGLGKAQSVNNIAITTKQKTVNLGAVEINRYHRVDLMNGTTQRADIAAGEDPLMQLVDSSDQRSLIEIASILQKNNDLASYYIDRIWQRASPDTRLTLLARLTPANTPQTSTLLFHALASSSRSLILSALHHLKQREMESSIARITPLLASDDPEIVCATAGMLAHFYEQEEAVIHRKYLAVAPLLHALNDTAAPQAQLCIMNALAHAEHQRAVPFLLAKLARTTDEDIQTGLIRALGMIRSATATGQLVATLPHLSGGRAKAAALIALERLSYADVSLLAQRYIPEHYDNTIDAEVLHRQLNLFSYLFTESDGLVIAKYKVKQRFSTLAETILATRNEPLIAAMLTIAGRSQDNHLLPVVTQVPETLSDTIRLKRLGIALTLASPAQRPDYEAELLAWNAPARLSLLKAFPHSLPLSRATVQALAQAWARDANDSEELVRAVSLLKAEYRPLAVAHLLDRNLVPLAAPLFNALTHAGIPYTNRMQSALDNTPDDAHIALLRWIYADTVDALSASSRIKVRMIFNQLMNSESQSWASKQALLQLAASREMSIAEQFIPLYAENLKGSDIVDMLLALPTPLASDSLRAIQSEVFNDTGNSRYTRLKAAQLMELPDHQLLSLMGDNT</sequence>
<dbReference type="EMBL" id="BMXP01000014">
    <property type="protein sequence ID" value="GGW96853.1"/>
    <property type="molecule type" value="Genomic_DNA"/>
</dbReference>
<keyword evidence="4" id="KW-1185">Reference proteome</keyword>
<dbReference type="PANTHER" id="PTHR16026:SF0">
    <property type="entry name" value="CARTILAGE ACIDIC PROTEIN 1"/>
    <property type="match status" value="1"/>
</dbReference>
<dbReference type="InterPro" id="IPR013517">
    <property type="entry name" value="FG-GAP"/>
</dbReference>
<accession>A0A918N140</accession>
<reference evidence="3" key="2">
    <citation type="submission" date="2020-09" db="EMBL/GenBank/DDBJ databases">
        <authorList>
            <person name="Sun Q."/>
            <person name="Kim S."/>
        </authorList>
    </citation>
    <scope>NUCLEOTIDE SEQUENCE</scope>
    <source>
        <strain evidence="3">KCTC 22164</strain>
    </source>
</reference>
<dbReference type="Gene3D" id="1.25.10.10">
    <property type="entry name" value="Leucine-rich Repeat Variant"/>
    <property type="match status" value="1"/>
</dbReference>
<dbReference type="InterPro" id="IPR011989">
    <property type="entry name" value="ARM-like"/>
</dbReference>
<evidence type="ECO:0000256" key="1">
    <source>
        <dbReference type="ARBA" id="ARBA00022729"/>
    </source>
</evidence>
<protein>
    <recommendedName>
        <fullName evidence="2">ASPIC/UnbV domain-containing protein</fullName>
    </recommendedName>
</protein>
<gene>
    <name evidence="3" type="ORF">GCM10007391_33660</name>
</gene>
<dbReference type="Pfam" id="PF07593">
    <property type="entry name" value="UnbV_ASPIC"/>
    <property type="match status" value="1"/>
</dbReference>
<dbReference type="Pfam" id="PF13517">
    <property type="entry name" value="FG-GAP_3"/>
    <property type="match status" value="1"/>
</dbReference>
<feature type="domain" description="ASPIC/UnbV" evidence="2">
    <location>
        <begin position="405"/>
        <end position="467"/>
    </location>
</feature>